<keyword evidence="4" id="KW-1185">Reference proteome</keyword>
<dbReference type="InterPro" id="IPR038765">
    <property type="entry name" value="Papain-like_cys_pep_sf"/>
</dbReference>
<accession>A1ARU1</accession>
<reference evidence="3 4" key="1">
    <citation type="submission" date="2006-10" db="EMBL/GenBank/DDBJ databases">
        <title>Complete sequence of chromosome of Pelobacter propionicus DSM 2379.</title>
        <authorList>
            <consortium name="US DOE Joint Genome Institute"/>
            <person name="Copeland A."/>
            <person name="Lucas S."/>
            <person name="Lapidus A."/>
            <person name="Barry K."/>
            <person name="Detter J.C."/>
            <person name="Glavina del Rio T."/>
            <person name="Hammon N."/>
            <person name="Israni S."/>
            <person name="Dalin E."/>
            <person name="Tice H."/>
            <person name="Pitluck S."/>
            <person name="Saunders E."/>
            <person name="Brettin T."/>
            <person name="Bruce D."/>
            <person name="Han C."/>
            <person name="Tapia R."/>
            <person name="Schmutz J."/>
            <person name="Larimer F."/>
            <person name="Land M."/>
            <person name="Hauser L."/>
            <person name="Kyrpides N."/>
            <person name="Kim E."/>
            <person name="Lovley D."/>
            <person name="Richardson P."/>
        </authorList>
    </citation>
    <scope>NUCLEOTIDE SEQUENCE [LARGE SCALE GENOMIC DNA]</scope>
    <source>
        <strain evidence="4">DSM 2379 / NBRC 103807 / OttBd1</strain>
    </source>
</reference>
<feature type="domain" description="Transglutaminase-like" evidence="2">
    <location>
        <begin position="141"/>
        <end position="242"/>
    </location>
</feature>
<keyword evidence="1" id="KW-1133">Transmembrane helix</keyword>
<gene>
    <name evidence="3" type="ordered locus">Ppro_2456</name>
</gene>
<dbReference type="AlphaFoldDB" id="A1ARU1"/>
<organism evidence="3 4">
    <name type="scientific">Pelobacter propionicus (strain DSM 2379 / NBRC 103807 / OttBd1)</name>
    <dbReference type="NCBI Taxonomy" id="338966"/>
    <lineage>
        <taxon>Bacteria</taxon>
        <taxon>Pseudomonadati</taxon>
        <taxon>Thermodesulfobacteriota</taxon>
        <taxon>Desulfuromonadia</taxon>
        <taxon>Desulfuromonadales</taxon>
        <taxon>Desulfuromonadaceae</taxon>
        <taxon>Pelobacter</taxon>
    </lineage>
</organism>
<dbReference type="EMBL" id="CP000482">
    <property type="protein sequence ID" value="ABL00062.1"/>
    <property type="molecule type" value="Genomic_DNA"/>
</dbReference>
<evidence type="ECO:0000313" key="3">
    <source>
        <dbReference type="EMBL" id="ABL00062.1"/>
    </source>
</evidence>
<dbReference type="STRING" id="338966.Ppro_2456"/>
<proteinExistence type="predicted"/>
<name>A1ARU1_PELPD</name>
<keyword evidence="1" id="KW-0812">Transmembrane</keyword>
<dbReference type="InterPro" id="IPR002931">
    <property type="entry name" value="Transglutaminase-like"/>
</dbReference>
<protein>
    <recommendedName>
        <fullName evidence="2">Transglutaminase-like domain-containing protein</fullName>
    </recommendedName>
</protein>
<dbReference type="Gene3D" id="3.10.620.30">
    <property type="match status" value="1"/>
</dbReference>
<dbReference type="Pfam" id="PF01841">
    <property type="entry name" value="Transglut_core"/>
    <property type="match status" value="1"/>
</dbReference>
<dbReference type="OrthoDB" id="5166556at2"/>
<dbReference type="SUPFAM" id="SSF54001">
    <property type="entry name" value="Cysteine proteinases"/>
    <property type="match status" value="1"/>
</dbReference>
<dbReference type="KEGG" id="ppd:Ppro_2456"/>
<dbReference type="HOGENOM" id="CLU_625358_0_0_7"/>
<evidence type="ECO:0000313" key="4">
    <source>
        <dbReference type="Proteomes" id="UP000006732"/>
    </source>
</evidence>
<dbReference type="eggNOG" id="COG1305">
    <property type="taxonomic scope" value="Bacteria"/>
</dbReference>
<evidence type="ECO:0000259" key="2">
    <source>
        <dbReference type="Pfam" id="PF01841"/>
    </source>
</evidence>
<feature type="transmembrane region" description="Helical" evidence="1">
    <location>
        <begin position="9"/>
        <end position="28"/>
    </location>
</feature>
<dbReference type="Proteomes" id="UP000006732">
    <property type="component" value="Chromosome"/>
</dbReference>
<sequence>MKSPVLKRCLWAVPALMLIGVLLISWHYSKSPLEVSRILLRGMTLHGVSMLVALHDPAPITMPCPVGPDKITTFPDGFVSSAKLAEVIGSMFPGETVVVSRYDNSPLIRSRYPFSYQPSSDPRLASLREKYGLSKLAVTTDDDFLQIITILDWVHGQWVHGTSGADAFAPGEFDAGVILSHSRHGKRFWCHVYAMTFIQVASALGHQARLVSLTKDGYESSDMHAIAEVWSNRYVKWVAVDPDFNIWYERDAMPLSVLEIHNAVMDRTTDRITIVKGRRRADAEFERRIPILFNYYRCFNVDMRNDWLSNRYFPGHPRRSDVATLFWDDRRLPPVLTLMTKINHPHALYWDINKTHVSFVRSNKSTRTIPIYMDTVTPNYSHFEITVDDAFRISEKSARFNWKLHKGRNSLTVCSVNSFGHRGVPVKVTVDVGLERGK</sequence>
<keyword evidence="1" id="KW-0472">Membrane</keyword>
<evidence type="ECO:0000256" key="1">
    <source>
        <dbReference type="SAM" id="Phobius"/>
    </source>
</evidence>